<accession>A0A926Y2A7</accession>
<dbReference type="SUPFAM" id="SSF49464">
    <property type="entry name" value="Carboxypeptidase regulatory domain-like"/>
    <property type="match status" value="1"/>
</dbReference>
<keyword evidence="10" id="KW-0732">Signal</keyword>
<protein>
    <submittedName>
        <fullName evidence="13">TonB-dependent receptor</fullName>
    </submittedName>
</protein>
<dbReference type="InterPro" id="IPR039426">
    <property type="entry name" value="TonB-dep_rcpt-like"/>
</dbReference>
<keyword evidence="14" id="KW-1185">Reference proteome</keyword>
<feature type="signal peptide" evidence="10">
    <location>
        <begin position="1"/>
        <end position="27"/>
    </location>
</feature>
<keyword evidence="7 8" id="KW-0998">Cell outer membrane</keyword>
<evidence type="ECO:0000313" key="13">
    <source>
        <dbReference type="EMBL" id="MBD2700641.1"/>
    </source>
</evidence>
<reference evidence="13" key="1">
    <citation type="submission" date="2020-09" db="EMBL/GenBank/DDBJ databases">
        <authorList>
            <person name="Kim M.K."/>
        </authorList>
    </citation>
    <scope>NUCLEOTIDE SEQUENCE</scope>
    <source>
        <strain evidence="13">BT702</strain>
    </source>
</reference>
<comment type="caution">
    <text evidence="13">The sequence shown here is derived from an EMBL/GenBank/DDBJ whole genome shotgun (WGS) entry which is preliminary data.</text>
</comment>
<proteinExistence type="inferred from homology"/>
<dbReference type="InterPro" id="IPR023996">
    <property type="entry name" value="TonB-dep_OMP_SusC/RagA"/>
</dbReference>
<comment type="similarity">
    <text evidence="8 9">Belongs to the TonB-dependent receptor family.</text>
</comment>
<evidence type="ECO:0000256" key="2">
    <source>
        <dbReference type="ARBA" id="ARBA00022448"/>
    </source>
</evidence>
<keyword evidence="6 8" id="KW-0472">Membrane</keyword>
<evidence type="ECO:0000256" key="6">
    <source>
        <dbReference type="ARBA" id="ARBA00023136"/>
    </source>
</evidence>
<dbReference type="InterPro" id="IPR036942">
    <property type="entry name" value="Beta-barrel_TonB_sf"/>
</dbReference>
<dbReference type="SUPFAM" id="SSF56935">
    <property type="entry name" value="Porins"/>
    <property type="match status" value="1"/>
</dbReference>
<evidence type="ECO:0000313" key="14">
    <source>
        <dbReference type="Proteomes" id="UP000598820"/>
    </source>
</evidence>
<evidence type="ECO:0000256" key="3">
    <source>
        <dbReference type="ARBA" id="ARBA00022452"/>
    </source>
</evidence>
<dbReference type="GO" id="GO:0009279">
    <property type="term" value="C:cell outer membrane"/>
    <property type="evidence" value="ECO:0007669"/>
    <property type="project" value="UniProtKB-SubCell"/>
</dbReference>
<keyword evidence="3 8" id="KW-1134">Transmembrane beta strand</keyword>
<sequence>MRALFYRYLQTALMGAVILLWSLSASAQDRRVTGKITSDDGPLPGINVVLKGTQTGTATDANGDYSLNVRGNDPVLVISGIGFTTQEVAVGNRSVVDAKLASESTALSEVVVTGYSTENRRDVTGAVSTVKPAQLKVVPSTNVEQQLQGRVAGVTVITNGQPGTSSQIRVRGFGSFGGNQPLYVVDGVPTQNIQYLAPDDIETTTVLKDASSASIYGARAASGVIVITTRKGQRRSQKLSVSYDGLFGATDPGKSLPILTPQEQADWTWQARKNDIYQGTYPTNDFKGLAGGQYGEGATPVLPDYILVGSKSGLPASAVNLTAEQANYNVNPANGAIYNVIPANKAGTDWYKEITRVAPLMRHNIGFSGGTESSRFYISLGMQQQAGIVVNNDFSRYTLRANTEFDVTKKLRFGENFQIAYVATKGILGGVGSILGNSTNNNSSSSSDENEVLSAFRMPPIIPVYNSFGGYAGTAAPGFNNPRNPVADRQARANDNAFTIIGFGNAYLEYDVLPSLTLRSSIGGNYFGNYFNSYGRVQYENSENNTTYTYSEGSGYGLSWTFTNTATYKQKFGVHDIFALAGIEALNTGLGRSINGSGQNPFSTDPNYVTISTTTPGATRQVNSGYGLGNKFYSLFGQVRYTFDDKYILTGVIRQDGSSQFAPSQRYGVFPAVSAAWRLSSEDFMKNLPWVSDLKVRGGYGIMGNSNFLNATNQFNLYSGGAGQGYDISGTNNSIAAGFFRSQIGNAEAKWESNVTSNIGIDGAFFNNKLEVVLDFWRRDTKDLLYQLALPGVVGVRSGAPFKNLASMRNQGLDILVTNRGNINSDLSYEVTGIASFLDNKIISIDPLVPYFYGGGTRLSGNVVRNEPGHDLSSFYGYKVIGLFNSKEEVAAAPTQDGAAPGRFRYADTDGNGRINDSDRQYLGSPIPKVTGSITLTLKYKGFDLNAQLYASLGNSIFNNQRWFTDFYPSFTGAAMGARVKDSWLPTHTNTTVPIFESASNFSTNTQPNSYYVENGSYGRMQYLTLGYTLPATLLNKVNLSRLRLSVSGTNLFTITKYTGLDPGVGGSADTNFGIDVGNYPVQRGYNVGLSFGF</sequence>
<dbReference type="RefSeq" id="WP_190886497.1">
    <property type="nucleotide sequence ID" value="NZ_JACWZY010000005.1"/>
</dbReference>
<evidence type="ECO:0000256" key="7">
    <source>
        <dbReference type="ARBA" id="ARBA00023237"/>
    </source>
</evidence>
<evidence type="ECO:0000259" key="12">
    <source>
        <dbReference type="Pfam" id="PF07715"/>
    </source>
</evidence>
<dbReference type="NCBIfam" id="TIGR04056">
    <property type="entry name" value="OMP_RagA_SusC"/>
    <property type="match status" value="1"/>
</dbReference>
<dbReference type="NCBIfam" id="TIGR04057">
    <property type="entry name" value="SusC_RagA_signa"/>
    <property type="match status" value="1"/>
</dbReference>
<feature type="domain" description="TonB-dependent receptor-like beta-barrel" evidence="11">
    <location>
        <begin position="468"/>
        <end position="1052"/>
    </location>
</feature>
<dbReference type="Pfam" id="PF07715">
    <property type="entry name" value="Plug"/>
    <property type="match status" value="1"/>
</dbReference>
<evidence type="ECO:0000259" key="11">
    <source>
        <dbReference type="Pfam" id="PF00593"/>
    </source>
</evidence>
<keyword evidence="5 9" id="KW-0798">TonB box</keyword>
<evidence type="ECO:0000256" key="5">
    <source>
        <dbReference type="ARBA" id="ARBA00023077"/>
    </source>
</evidence>
<evidence type="ECO:0000256" key="4">
    <source>
        <dbReference type="ARBA" id="ARBA00022692"/>
    </source>
</evidence>
<organism evidence="13 14">
    <name type="scientific">Spirosoma profusum</name>
    <dbReference type="NCBI Taxonomy" id="2771354"/>
    <lineage>
        <taxon>Bacteria</taxon>
        <taxon>Pseudomonadati</taxon>
        <taxon>Bacteroidota</taxon>
        <taxon>Cytophagia</taxon>
        <taxon>Cytophagales</taxon>
        <taxon>Cytophagaceae</taxon>
        <taxon>Spirosoma</taxon>
    </lineage>
</organism>
<dbReference type="InterPro" id="IPR037066">
    <property type="entry name" value="Plug_dom_sf"/>
</dbReference>
<evidence type="ECO:0000256" key="1">
    <source>
        <dbReference type="ARBA" id="ARBA00004571"/>
    </source>
</evidence>
<dbReference type="Proteomes" id="UP000598820">
    <property type="component" value="Unassembled WGS sequence"/>
</dbReference>
<dbReference type="EMBL" id="JACWZY010000005">
    <property type="protein sequence ID" value="MBD2700641.1"/>
    <property type="molecule type" value="Genomic_DNA"/>
</dbReference>
<dbReference type="Pfam" id="PF13715">
    <property type="entry name" value="CarbopepD_reg_2"/>
    <property type="match status" value="1"/>
</dbReference>
<dbReference type="InterPro" id="IPR023997">
    <property type="entry name" value="TonB-dep_OMP_SusC/RagA_CS"/>
</dbReference>
<dbReference type="Gene3D" id="2.40.170.20">
    <property type="entry name" value="TonB-dependent receptor, beta-barrel domain"/>
    <property type="match status" value="1"/>
</dbReference>
<dbReference type="Gene3D" id="2.60.40.1120">
    <property type="entry name" value="Carboxypeptidase-like, regulatory domain"/>
    <property type="match status" value="1"/>
</dbReference>
<keyword evidence="2 8" id="KW-0813">Transport</keyword>
<name>A0A926Y2A7_9BACT</name>
<dbReference type="InterPro" id="IPR008969">
    <property type="entry name" value="CarboxyPept-like_regulatory"/>
</dbReference>
<keyword evidence="4 8" id="KW-0812">Transmembrane</keyword>
<comment type="subcellular location">
    <subcellularLocation>
        <location evidence="1 8">Cell outer membrane</location>
        <topology evidence="1 8">Multi-pass membrane protein</topology>
    </subcellularLocation>
</comment>
<dbReference type="AlphaFoldDB" id="A0A926Y2A7"/>
<gene>
    <name evidence="13" type="ORF">IC229_08340</name>
</gene>
<evidence type="ECO:0000256" key="10">
    <source>
        <dbReference type="SAM" id="SignalP"/>
    </source>
</evidence>
<evidence type="ECO:0000256" key="8">
    <source>
        <dbReference type="PROSITE-ProRule" id="PRU01360"/>
    </source>
</evidence>
<dbReference type="Gene3D" id="2.170.130.10">
    <property type="entry name" value="TonB-dependent receptor, plug domain"/>
    <property type="match status" value="1"/>
</dbReference>
<dbReference type="InterPro" id="IPR000531">
    <property type="entry name" value="Beta-barrel_TonB"/>
</dbReference>
<dbReference type="InterPro" id="IPR012910">
    <property type="entry name" value="Plug_dom"/>
</dbReference>
<evidence type="ECO:0000256" key="9">
    <source>
        <dbReference type="RuleBase" id="RU003357"/>
    </source>
</evidence>
<feature type="chain" id="PRO_5036748107" evidence="10">
    <location>
        <begin position="28"/>
        <end position="1094"/>
    </location>
</feature>
<feature type="domain" description="TonB-dependent receptor plug" evidence="12">
    <location>
        <begin position="120"/>
        <end position="224"/>
    </location>
</feature>
<dbReference type="Pfam" id="PF00593">
    <property type="entry name" value="TonB_dep_Rec_b-barrel"/>
    <property type="match status" value="1"/>
</dbReference>
<keyword evidence="13" id="KW-0675">Receptor</keyword>
<dbReference type="PROSITE" id="PS52016">
    <property type="entry name" value="TONB_DEPENDENT_REC_3"/>
    <property type="match status" value="1"/>
</dbReference>